<dbReference type="PANTHER" id="PTHR31900">
    <property type="entry name" value="F-BOX/RNI SUPERFAMILY PROTEIN-RELATED"/>
    <property type="match status" value="1"/>
</dbReference>
<protein>
    <recommendedName>
        <fullName evidence="1">F-box domain-containing protein</fullName>
    </recommendedName>
</protein>
<dbReference type="InterPro" id="IPR055411">
    <property type="entry name" value="LRR_FXL15/At3g58940/PEG3-like"/>
</dbReference>
<evidence type="ECO:0000313" key="2">
    <source>
        <dbReference type="EnsemblPlants" id="AUR62002994-RA:cds"/>
    </source>
</evidence>
<dbReference type="InterPro" id="IPR006566">
    <property type="entry name" value="FBD"/>
</dbReference>
<reference evidence="2" key="1">
    <citation type="journal article" date="2017" name="Nature">
        <title>The genome of Chenopodium quinoa.</title>
        <authorList>
            <person name="Jarvis D.E."/>
            <person name="Ho Y.S."/>
            <person name="Lightfoot D.J."/>
            <person name="Schmoeckel S.M."/>
            <person name="Li B."/>
            <person name="Borm T.J.A."/>
            <person name="Ohyanagi H."/>
            <person name="Mineta K."/>
            <person name="Michell C.T."/>
            <person name="Saber N."/>
            <person name="Kharbatia N.M."/>
            <person name="Rupper R.R."/>
            <person name="Sharp A.R."/>
            <person name="Dally N."/>
            <person name="Boughton B.A."/>
            <person name="Woo Y.H."/>
            <person name="Gao G."/>
            <person name="Schijlen E.G.W.M."/>
            <person name="Guo X."/>
            <person name="Momin A.A."/>
            <person name="Negrao S."/>
            <person name="Al-Babili S."/>
            <person name="Gehring C."/>
            <person name="Roessner U."/>
            <person name="Jung C."/>
            <person name="Murphy K."/>
            <person name="Arold S.T."/>
            <person name="Gojobori T."/>
            <person name="van der Linden C.G."/>
            <person name="van Loo E.N."/>
            <person name="Jellen E.N."/>
            <person name="Maughan P.J."/>
            <person name="Tester M."/>
        </authorList>
    </citation>
    <scope>NUCLEOTIDE SEQUENCE [LARGE SCALE GENOMIC DNA]</scope>
    <source>
        <strain evidence="2">cv. PI 614886</strain>
    </source>
</reference>
<organism evidence="2 3">
    <name type="scientific">Chenopodium quinoa</name>
    <name type="common">Quinoa</name>
    <dbReference type="NCBI Taxonomy" id="63459"/>
    <lineage>
        <taxon>Eukaryota</taxon>
        <taxon>Viridiplantae</taxon>
        <taxon>Streptophyta</taxon>
        <taxon>Embryophyta</taxon>
        <taxon>Tracheophyta</taxon>
        <taxon>Spermatophyta</taxon>
        <taxon>Magnoliopsida</taxon>
        <taxon>eudicotyledons</taxon>
        <taxon>Gunneridae</taxon>
        <taxon>Pentapetalae</taxon>
        <taxon>Caryophyllales</taxon>
        <taxon>Chenopodiaceae</taxon>
        <taxon>Chenopodioideae</taxon>
        <taxon>Atripliceae</taxon>
        <taxon>Chenopodium</taxon>
    </lineage>
</organism>
<dbReference type="Proteomes" id="UP000596660">
    <property type="component" value="Unplaced"/>
</dbReference>
<dbReference type="Gene3D" id="3.80.10.10">
    <property type="entry name" value="Ribonuclease Inhibitor"/>
    <property type="match status" value="1"/>
</dbReference>
<name>A0A803KVD6_CHEQI</name>
<evidence type="ECO:0000259" key="1">
    <source>
        <dbReference type="PROSITE" id="PS50181"/>
    </source>
</evidence>
<proteinExistence type="predicted"/>
<accession>A0A803KVD6</accession>
<dbReference type="EnsemblPlants" id="AUR62002994-RA">
    <property type="protein sequence ID" value="AUR62002994-RA:cds"/>
    <property type="gene ID" value="AUR62002994"/>
</dbReference>
<dbReference type="InterPro" id="IPR032675">
    <property type="entry name" value="LRR_dom_sf"/>
</dbReference>
<sequence>MLAVGFARKCIKTTTDRISNLPPNVTKQILECLPLQEAARMSILSSHWRQKWALISQLILDEGFFSNILKHRTETADISLAYSKAVNDILFSHVGPISKLVLYLPSWFPKEIDLCQWIRYVRANGVQDFTLVYDRDPEKNLPASLFSCVGLTHLTLCKLISLPPNFRGFPCLVSLSTSIATCVHSPSTSIDANVLETLISKCPQLQSLYLLIIDPQVNLSIRAPNLEDLYVEGLLSELCLKGDTVITKLTLDVDFDKPSLQNRHMSEIFTCLTNVEKLVLRERFWWRIRSYDSPKKFPSKLEQLRTLKLEGMTLHRQWTISLALSFFVSCPHLEQLYIKASKLHAVSDQPPSDKIEGSCILPCLKNVQLFGISGLTGELQLIKFLLAYSPLLEEMAIELSTTIGGAAEKFDFAKETVRYHRASTNVEVIINAK</sequence>
<dbReference type="Pfam" id="PF00646">
    <property type="entry name" value="F-box"/>
    <property type="match status" value="1"/>
</dbReference>
<dbReference type="AlphaFoldDB" id="A0A803KVD6"/>
<keyword evidence="3" id="KW-1185">Reference proteome</keyword>
<dbReference type="OMA" id="THSCTEN"/>
<dbReference type="InterPro" id="IPR036047">
    <property type="entry name" value="F-box-like_dom_sf"/>
</dbReference>
<dbReference type="Gramene" id="AUR62002994-RA">
    <property type="protein sequence ID" value="AUR62002994-RA:cds"/>
    <property type="gene ID" value="AUR62002994"/>
</dbReference>
<evidence type="ECO:0000313" key="3">
    <source>
        <dbReference type="Proteomes" id="UP000596660"/>
    </source>
</evidence>
<dbReference type="InterPro" id="IPR001810">
    <property type="entry name" value="F-box_dom"/>
</dbReference>
<dbReference type="InterPro" id="IPR050232">
    <property type="entry name" value="FBL13/AtMIF1-like"/>
</dbReference>
<dbReference type="SUPFAM" id="SSF81383">
    <property type="entry name" value="F-box domain"/>
    <property type="match status" value="1"/>
</dbReference>
<dbReference type="SUPFAM" id="SSF52047">
    <property type="entry name" value="RNI-like"/>
    <property type="match status" value="1"/>
</dbReference>
<reference evidence="2" key="2">
    <citation type="submission" date="2021-03" db="UniProtKB">
        <authorList>
            <consortium name="EnsemblPlants"/>
        </authorList>
    </citation>
    <scope>IDENTIFICATION</scope>
</reference>
<dbReference type="PROSITE" id="PS50181">
    <property type="entry name" value="FBOX"/>
    <property type="match status" value="1"/>
</dbReference>
<feature type="domain" description="F-box" evidence="1">
    <location>
        <begin position="15"/>
        <end position="68"/>
    </location>
</feature>
<dbReference type="SMART" id="SM00579">
    <property type="entry name" value="FBD"/>
    <property type="match status" value="1"/>
</dbReference>
<dbReference type="PANTHER" id="PTHR31900:SF27">
    <property type="entry name" value="FBD DOMAIN-CONTAINING PROTEIN"/>
    <property type="match status" value="1"/>
</dbReference>
<dbReference type="Pfam" id="PF24758">
    <property type="entry name" value="LRR_At5g56370"/>
    <property type="match status" value="1"/>
</dbReference>